<dbReference type="CDD" id="cd16495">
    <property type="entry name" value="RING_CH-C4HC3_MARCH"/>
    <property type="match status" value="1"/>
</dbReference>
<feature type="region of interest" description="Disordered" evidence="4">
    <location>
        <begin position="890"/>
        <end position="920"/>
    </location>
</feature>
<feature type="compositionally biased region" description="Gly residues" evidence="4">
    <location>
        <begin position="910"/>
        <end position="920"/>
    </location>
</feature>
<feature type="compositionally biased region" description="Basic residues" evidence="4">
    <location>
        <begin position="253"/>
        <end position="263"/>
    </location>
</feature>
<dbReference type="InterPro" id="IPR013083">
    <property type="entry name" value="Znf_RING/FYVE/PHD"/>
</dbReference>
<evidence type="ECO:0000256" key="4">
    <source>
        <dbReference type="SAM" id="MobiDB-lite"/>
    </source>
</evidence>
<dbReference type="PROSITE" id="PS51292">
    <property type="entry name" value="ZF_RING_CH"/>
    <property type="match status" value="1"/>
</dbReference>
<proteinExistence type="predicted"/>
<dbReference type="SMART" id="SM00744">
    <property type="entry name" value="RINGv"/>
    <property type="match status" value="1"/>
</dbReference>
<feature type="compositionally biased region" description="Low complexity" evidence="4">
    <location>
        <begin position="600"/>
        <end position="621"/>
    </location>
</feature>
<feature type="compositionally biased region" description="Low complexity" evidence="4">
    <location>
        <begin position="227"/>
        <end position="236"/>
    </location>
</feature>
<feature type="compositionally biased region" description="Basic and acidic residues" evidence="4">
    <location>
        <begin position="945"/>
        <end position="954"/>
    </location>
</feature>
<keyword evidence="1" id="KW-0479">Metal-binding</keyword>
<dbReference type="InterPro" id="IPR011016">
    <property type="entry name" value="Znf_RING-CH"/>
</dbReference>
<feature type="compositionally biased region" description="Polar residues" evidence="4">
    <location>
        <begin position="386"/>
        <end position="396"/>
    </location>
</feature>
<dbReference type="SUPFAM" id="SSF57850">
    <property type="entry name" value="RING/U-box"/>
    <property type="match status" value="1"/>
</dbReference>
<evidence type="ECO:0000313" key="7">
    <source>
        <dbReference type="Proteomes" id="UP000650467"/>
    </source>
</evidence>
<gene>
    <name evidence="6" type="ORF">HXX76_005597</name>
</gene>
<feature type="region of interest" description="Disordered" evidence="4">
    <location>
        <begin position="355"/>
        <end position="456"/>
    </location>
</feature>
<dbReference type="Gene3D" id="3.30.40.10">
    <property type="entry name" value="Zinc/RING finger domain, C3HC4 (zinc finger)"/>
    <property type="match status" value="1"/>
</dbReference>
<dbReference type="OrthoDB" id="549480at2759"/>
<protein>
    <recommendedName>
        <fullName evidence="5">RING-CH-type domain-containing protein</fullName>
    </recommendedName>
</protein>
<accession>A0A835W5F0</accession>
<feature type="compositionally biased region" description="Low complexity" evidence="4">
    <location>
        <begin position="715"/>
        <end position="734"/>
    </location>
</feature>
<name>A0A835W5F0_CHLIN</name>
<dbReference type="EMBL" id="JAEHOC010000010">
    <property type="protein sequence ID" value="KAG2437983.1"/>
    <property type="molecule type" value="Genomic_DNA"/>
</dbReference>
<feature type="compositionally biased region" description="Low complexity" evidence="4">
    <location>
        <begin position="629"/>
        <end position="638"/>
    </location>
</feature>
<feature type="domain" description="RING-CH-type" evidence="5">
    <location>
        <begin position="17"/>
        <end position="79"/>
    </location>
</feature>
<keyword evidence="2" id="KW-0863">Zinc-finger</keyword>
<feature type="compositionally biased region" description="Low complexity" evidence="4">
    <location>
        <begin position="355"/>
        <end position="375"/>
    </location>
</feature>
<sequence length="954" mass="96005">MLEESSILAESPPQGSDAMETDDMCWICLDDTKDRDPLVSPCRCPRKVHPRCLARWQLQQAGRLEETNCRFCQHNLADWKTSLTPENLKPDVQRVQPIMVVYFEGQIHRIPVKQGPDGLKEFTQRIRDLFRLPEDVDISLTFGCKEPLSGQHLKLEGIGAFDAAVHCASVAAAERQQKLKSGGGAASEGGAGDAAGDEAEGEGSAGGVAPMQLPASPNGGGLGDGGAEAAALPAGAPAGGSGMSMHPSLMLPHHGHGHGHYHPQQHQPLHYHYGQPGAGAAPGEPGHVSASAPASAQTSGGGSSDAVAPPTDAPLLHPAASAPALSLFNDQHAHQHAYGHHHHQQQPAYASHYHLPHHQPQQHPWAQQQQQQQQQGRASTPHAMLNDSTYPRWSSLSEDRVANARAGSGSGRTSSGGGAATGVASSGSGTSAASPMLPQPPPPLQSLAEFPPLAPVHAPPPMRGGVAASMAGRQPSMGSAAMAAAAAAAMGSHNSSATGLAPSPFQAAASVMGSRYADVALRSEAAAASGGAPAPPAPVLRQVDTCPAEQQQQHRHHQLTGAPPAPLADSISEPAPPCGSGFGGGCFQQPAAPVTPLGLSPSAAPASRTPAAGATSSFSPSALPPLPPSAAGSAGCAPPLTPRDHYDPCGAAAPPLPYHQQHERYPPPGLTDLCAASPSAAPGPATPARPVVRRSPNAAPMQLQRPPLPLPPPAHSTSSASSGSPSPSSPNSSAGRHHPYHATSSAAAHPHAYPLSPTSPAFASASASGEELMSRLQEGVGPLAAGMRLAHATSSLSGPAAAGGALASPSAGSGLNDAISGVANRRLRRTSSSSPRCEYGCEPGLGSALPSPSSAGAGGEDSAALGSLTGRLKFSLRAFSRKVARSLNFQRGSSSGSGGAGSSALSSPGGSAGTGAAGGGGGFVAMAEAAEASAEAASAMAVSEDGDRSARRLL</sequence>
<feature type="compositionally biased region" description="Gly residues" evidence="4">
    <location>
        <begin position="181"/>
        <end position="193"/>
    </location>
</feature>
<dbReference type="GO" id="GO:0008270">
    <property type="term" value="F:zinc ion binding"/>
    <property type="evidence" value="ECO:0007669"/>
    <property type="project" value="UniProtKB-KW"/>
</dbReference>
<keyword evidence="7" id="KW-1185">Reference proteome</keyword>
<evidence type="ECO:0000256" key="1">
    <source>
        <dbReference type="ARBA" id="ARBA00022723"/>
    </source>
</evidence>
<reference evidence="6" key="1">
    <citation type="journal article" date="2020" name="bioRxiv">
        <title>Comparative genomics of Chlamydomonas.</title>
        <authorList>
            <person name="Craig R.J."/>
            <person name="Hasan A.R."/>
            <person name="Ness R.W."/>
            <person name="Keightley P.D."/>
        </authorList>
    </citation>
    <scope>NUCLEOTIDE SEQUENCE</scope>
    <source>
        <strain evidence="6">SAG 7.73</strain>
    </source>
</reference>
<feature type="region of interest" description="Disordered" evidence="4">
    <location>
        <begin position="935"/>
        <end position="954"/>
    </location>
</feature>
<feature type="compositionally biased region" description="Low complexity" evidence="4">
    <location>
        <begin position="741"/>
        <end position="755"/>
    </location>
</feature>
<feature type="region of interest" description="Disordered" evidence="4">
    <location>
        <begin position="180"/>
        <end position="317"/>
    </location>
</feature>
<feature type="compositionally biased region" description="Low complexity" evidence="4">
    <location>
        <begin position="675"/>
        <end position="696"/>
    </location>
</feature>
<dbReference type="AlphaFoldDB" id="A0A835W5F0"/>
<organism evidence="6 7">
    <name type="scientific">Chlamydomonas incerta</name>
    <dbReference type="NCBI Taxonomy" id="51695"/>
    <lineage>
        <taxon>Eukaryota</taxon>
        <taxon>Viridiplantae</taxon>
        <taxon>Chlorophyta</taxon>
        <taxon>core chlorophytes</taxon>
        <taxon>Chlorophyceae</taxon>
        <taxon>CS clade</taxon>
        <taxon>Chlamydomonadales</taxon>
        <taxon>Chlamydomonadaceae</taxon>
        <taxon>Chlamydomonas</taxon>
    </lineage>
</organism>
<feature type="compositionally biased region" description="Gly residues" evidence="4">
    <location>
        <begin position="408"/>
        <end position="420"/>
    </location>
</feature>
<feature type="compositionally biased region" description="Low complexity" evidence="4">
    <location>
        <begin position="264"/>
        <end position="286"/>
    </location>
</feature>
<comment type="caution">
    <text evidence="6">The sequence shown here is derived from an EMBL/GenBank/DDBJ whole genome shotgun (WGS) entry which is preliminary data.</text>
</comment>
<evidence type="ECO:0000256" key="2">
    <source>
        <dbReference type="ARBA" id="ARBA00022771"/>
    </source>
</evidence>
<dbReference type="Proteomes" id="UP000650467">
    <property type="component" value="Unassembled WGS sequence"/>
</dbReference>
<feature type="region of interest" description="Disordered" evidence="4">
    <location>
        <begin position="545"/>
        <end position="755"/>
    </location>
</feature>
<keyword evidence="3" id="KW-0862">Zinc</keyword>
<evidence type="ECO:0000259" key="5">
    <source>
        <dbReference type="PROSITE" id="PS51292"/>
    </source>
</evidence>
<feature type="compositionally biased region" description="Low complexity" evidence="4">
    <location>
        <begin position="421"/>
        <end position="436"/>
    </location>
</feature>
<dbReference type="Pfam" id="PF12906">
    <property type="entry name" value="RINGv"/>
    <property type="match status" value="1"/>
</dbReference>
<evidence type="ECO:0000313" key="6">
    <source>
        <dbReference type="EMBL" id="KAG2437983.1"/>
    </source>
</evidence>
<evidence type="ECO:0000256" key="3">
    <source>
        <dbReference type="ARBA" id="ARBA00022833"/>
    </source>
</evidence>